<gene>
    <name evidence="10" type="ORF">FA14DRAFT_48631</name>
</gene>
<proteinExistence type="predicted"/>
<evidence type="ECO:0000256" key="4">
    <source>
        <dbReference type="ARBA" id="ARBA00022771"/>
    </source>
</evidence>
<feature type="compositionally biased region" description="Basic and acidic residues" evidence="8">
    <location>
        <begin position="587"/>
        <end position="597"/>
    </location>
</feature>
<dbReference type="PANTHER" id="PTHR40626:SF32">
    <property type="entry name" value="ZINC FINGER PROTEIN RST2"/>
    <property type="match status" value="1"/>
</dbReference>
<feature type="region of interest" description="Disordered" evidence="8">
    <location>
        <begin position="277"/>
        <end position="597"/>
    </location>
</feature>
<dbReference type="AlphaFoldDB" id="A0A316VE98"/>
<evidence type="ECO:0000256" key="6">
    <source>
        <dbReference type="ARBA" id="ARBA00023242"/>
    </source>
</evidence>
<dbReference type="GO" id="GO:0005634">
    <property type="term" value="C:nucleus"/>
    <property type="evidence" value="ECO:0007669"/>
    <property type="project" value="UniProtKB-SubCell"/>
</dbReference>
<feature type="compositionally biased region" description="Low complexity" evidence="8">
    <location>
        <begin position="407"/>
        <end position="416"/>
    </location>
</feature>
<feature type="compositionally biased region" description="Polar residues" evidence="8">
    <location>
        <begin position="91"/>
        <end position="101"/>
    </location>
</feature>
<evidence type="ECO:0000256" key="8">
    <source>
        <dbReference type="SAM" id="MobiDB-lite"/>
    </source>
</evidence>
<keyword evidence="2" id="KW-0479">Metal-binding</keyword>
<name>A0A316VE98_9BASI</name>
<dbReference type="InterPro" id="IPR051059">
    <property type="entry name" value="VerF-like"/>
</dbReference>
<dbReference type="Gene3D" id="3.30.160.60">
    <property type="entry name" value="Classic Zinc Finger"/>
    <property type="match status" value="2"/>
</dbReference>
<dbReference type="PROSITE" id="PS50157">
    <property type="entry name" value="ZINC_FINGER_C2H2_2"/>
    <property type="match status" value="2"/>
</dbReference>
<dbReference type="EMBL" id="KZ819603">
    <property type="protein sequence ID" value="PWN35886.1"/>
    <property type="molecule type" value="Genomic_DNA"/>
</dbReference>
<dbReference type="InterPro" id="IPR013087">
    <property type="entry name" value="Znf_C2H2_type"/>
</dbReference>
<keyword evidence="5" id="KW-0862">Zinc</keyword>
<dbReference type="InParanoid" id="A0A316VE98"/>
<dbReference type="GeneID" id="37024190"/>
<dbReference type="GO" id="GO:0000981">
    <property type="term" value="F:DNA-binding transcription factor activity, RNA polymerase II-specific"/>
    <property type="evidence" value="ECO:0007669"/>
    <property type="project" value="InterPro"/>
</dbReference>
<protein>
    <recommendedName>
        <fullName evidence="9">C2H2-type domain-containing protein</fullName>
    </recommendedName>
</protein>
<dbReference type="InterPro" id="IPR036236">
    <property type="entry name" value="Znf_C2H2_sf"/>
</dbReference>
<feature type="compositionally biased region" description="Basic and acidic residues" evidence="8">
    <location>
        <begin position="302"/>
        <end position="317"/>
    </location>
</feature>
<evidence type="ECO:0000313" key="10">
    <source>
        <dbReference type="EMBL" id="PWN35886.1"/>
    </source>
</evidence>
<dbReference type="Pfam" id="PF00096">
    <property type="entry name" value="zf-C2H2"/>
    <property type="match status" value="2"/>
</dbReference>
<dbReference type="STRING" id="1280837.A0A316VE98"/>
<feature type="region of interest" description="Disordered" evidence="8">
    <location>
        <begin position="79"/>
        <end position="113"/>
    </location>
</feature>
<evidence type="ECO:0000259" key="9">
    <source>
        <dbReference type="PROSITE" id="PS50157"/>
    </source>
</evidence>
<feature type="domain" description="C2H2-type" evidence="9">
    <location>
        <begin position="151"/>
        <end position="178"/>
    </location>
</feature>
<dbReference type="PANTHER" id="PTHR40626">
    <property type="entry name" value="MIP31509P"/>
    <property type="match status" value="1"/>
</dbReference>
<feature type="region of interest" description="Disordered" evidence="8">
    <location>
        <begin position="1"/>
        <end position="64"/>
    </location>
</feature>
<feature type="compositionally biased region" description="Low complexity" evidence="8">
    <location>
        <begin position="472"/>
        <end position="481"/>
    </location>
</feature>
<dbReference type="RefSeq" id="XP_025356188.1">
    <property type="nucleotide sequence ID" value="XM_025502409.1"/>
</dbReference>
<dbReference type="OrthoDB" id="10018191at2759"/>
<dbReference type="GO" id="GO:0000978">
    <property type="term" value="F:RNA polymerase II cis-regulatory region sequence-specific DNA binding"/>
    <property type="evidence" value="ECO:0007669"/>
    <property type="project" value="InterPro"/>
</dbReference>
<feature type="compositionally biased region" description="Low complexity" evidence="8">
    <location>
        <begin position="51"/>
        <end position="64"/>
    </location>
</feature>
<keyword evidence="4 7" id="KW-0863">Zinc-finger</keyword>
<evidence type="ECO:0000256" key="2">
    <source>
        <dbReference type="ARBA" id="ARBA00022723"/>
    </source>
</evidence>
<evidence type="ECO:0000256" key="3">
    <source>
        <dbReference type="ARBA" id="ARBA00022737"/>
    </source>
</evidence>
<feature type="domain" description="C2H2-type" evidence="9">
    <location>
        <begin position="120"/>
        <end position="150"/>
    </location>
</feature>
<evidence type="ECO:0000256" key="5">
    <source>
        <dbReference type="ARBA" id="ARBA00022833"/>
    </source>
</evidence>
<dbReference type="GO" id="GO:0008270">
    <property type="term" value="F:zinc ion binding"/>
    <property type="evidence" value="ECO:0007669"/>
    <property type="project" value="UniProtKB-KW"/>
</dbReference>
<feature type="compositionally biased region" description="Low complexity" evidence="8">
    <location>
        <begin position="493"/>
        <end position="503"/>
    </location>
</feature>
<evidence type="ECO:0000256" key="1">
    <source>
        <dbReference type="ARBA" id="ARBA00004123"/>
    </source>
</evidence>
<evidence type="ECO:0000256" key="7">
    <source>
        <dbReference type="PROSITE-ProRule" id="PRU00042"/>
    </source>
</evidence>
<keyword evidence="11" id="KW-1185">Reference proteome</keyword>
<dbReference type="SUPFAM" id="SSF57667">
    <property type="entry name" value="beta-beta-alpha zinc fingers"/>
    <property type="match status" value="1"/>
</dbReference>
<dbReference type="SMART" id="SM00355">
    <property type="entry name" value="ZnF_C2H2"/>
    <property type="match status" value="2"/>
</dbReference>
<evidence type="ECO:0000313" key="11">
    <source>
        <dbReference type="Proteomes" id="UP000245771"/>
    </source>
</evidence>
<feature type="compositionally biased region" description="Polar residues" evidence="8">
    <location>
        <begin position="23"/>
        <end position="46"/>
    </location>
</feature>
<accession>A0A316VE98</accession>
<sequence length="597" mass="64340">MMSLQPISSVGQRRIDYSPPRHSYNQQPQTSPRYSYSDQTRSSLEMQPNRPYSESPSGSYYSHYPAANTTAIRAADLPNEAKQRQAESVPANRTASTSNETSGASSADSGANSSGNVTMFQCRGFGDCKMVFTRSEHLARHVRKHTGERPFRCHCGKAFSRLDNLRQHAQTVHADEQDRNEIMMQELTTLHSNLAASAALSQVAQAQVLSKTGPPAAPTVANGNMVNRRKSAAALAVNQAPAGKSANTLAAAKRRASGPAFGDMQPSSYRYDVPGSYSRPSFSSPWQQGHAAPHMHNGYAPPDEHAYGGHSYQDRYADAVPRGARGVSPPLYSSRPSTSVADRPILPPLSSLSRPGTAHGAAGMSAHPLPPTPTSRRPSMMETHTYPAALPSYTSSSEDRPYTSPPGGAYAAGAMGSQMRPTLPNVRTSSAIRPGSRGSSVLEPPSFMDSHRRPSSSSGTAYPVLGNGERTSPPSNQSPFQFQPPPLSASVQPRQSSLSRPPSSSGPPPALPPLLKRSREAEDEYSGKRIRPFTSGDMPAPSRFGDNHDGYRRKSVVYEDREAEASPPYVPPSSVPEHRVSIASLVEGRRSHEEEED</sequence>
<reference evidence="10 11" key="1">
    <citation type="journal article" date="2018" name="Mol. Biol. Evol.">
        <title>Broad Genomic Sampling Reveals a Smut Pathogenic Ancestry of the Fungal Clade Ustilaginomycotina.</title>
        <authorList>
            <person name="Kijpornyongpan T."/>
            <person name="Mondo S.J."/>
            <person name="Barry K."/>
            <person name="Sandor L."/>
            <person name="Lee J."/>
            <person name="Lipzen A."/>
            <person name="Pangilinan J."/>
            <person name="LaButti K."/>
            <person name="Hainaut M."/>
            <person name="Henrissat B."/>
            <person name="Grigoriev I.V."/>
            <person name="Spatafora J.W."/>
            <person name="Aime M.C."/>
        </authorList>
    </citation>
    <scope>NUCLEOTIDE SEQUENCE [LARGE SCALE GENOMIC DNA]</scope>
    <source>
        <strain evidence="10 11">MCA 3882</strain>
    </source>
</reference>
<dbReference type="Proteomes" id="UP000245771">
    <property type="component" value="Unassembled WGS sequence"/>
</dbReference>
<feature type="compositionally biased region" description="Polar residues" evidence="8">
    <location>
        <begin position="1"/>
        <end position="11"/>
    </location>
</feature>
<feature type="compositionally biased region" description="Basic and acidic residues" evidence="8">
    <location>
        <begin position="545"/>
        <end position="564"/>
    </location>
</feature>
<comment type="subcellular location">
    <subcellularLocation>
        <location evidence="1">Nucleus</location>
    </subcellularLocation>
</comment>
<organism evidence="10 11">
    <name type="scientific">Meira miltonrushii</name>
    <dbReference type="NCBI Taxonomy" id="1280837"/>
    <lineage>
        <taxon>Eukaryota</taxon>
        <taxon>Fungi</taxon>
        <taxon>Dikarya</taxon>
        <taxon>Basidiomycota</taxon>
        <taxon>Ustilaginomycotina</taxon>
        <taxon>Exobasidiomycetes</taxon>
        <taxon>Exobasidiales</taxon>
        <taxon>Brachybasidiaceae</taxon>
        <taxon>Meira</taxon>
    </lineage>
</organism>
<feature type="compositionally biased region" description="Low complexity" evidence="8">
    <location>
        <begin position="102"/>
        <end position="113"/>
    </location>
</feature>
<dbReference type="FunFam" id="3.30.160.60:FF:002343">
    <property type="entry name" value="Zinc finger protein 33A"/>
    <property type="match status" value="1"/>
</dbReference>
<feature type="compositionally biased region" description="Polar residues" evidence="8">
    <location>
        <begin position="278"/>
        <end position="287"/>
    </location>
</feature>
<dbReference type="GO" id="GO:0000785">
    <property type="term" value="C:chromatin"/>
    <property type="evidence" value="ECO:0007669"/>
    <property type="project" value="TreeGrafter"/>
</dbReference>
<keyword evidence="6" id="KW-0539">Nucleus</keyword>
<keyword evidence="3" id="KW-0677">Repeat</keyword>